<organism evidence="1 2">
    <name type="scientific">Cronobacter phage Pet-CM3-4</name>
    <dbReference type="NCBI Taxonomy" id="1892569"/>
    <lineage>
        <taxon>Viruses</taxon>
        <taxon>Duplodnaviria</taxon>
        <taxon>Heunggongvirae</taxon>
        <taxon>Uroviricota</taxon>
        <taxon>Caudoviricetes</taxon>
        <taxon>Pantevenvirales</taxon>
        <taxon>Straboviridae</taxon>
        <taxon>Tevenvirinae</taxon>
        <taxon>Karamvirus</taxon>
        <taxon>Karamvirus petcm34</taxon>
    </lineage>
</organism>
<dbReference type="GeneID" id="65109419"/>
<evidence type="ECO:0000313" key="2">
    <source>
        <dbReference type="Proteomes" id="UP000279601"/>
    </source>
</evidence>
<dbReference type="KEGG" id="vg:65109419"/>
<protein>
    <submittedName>
        <fullName evidence="1">Uncharacterized protein</fullName>
    </submittedName>
</protein>
<name>A0A1D3RKX0_9CAUD</name>
<dbReference type="Pfam" id="PF24129">
    <property type="entry name" value="DUF7396"/>
    <property type="match status" value="1"/>
</dbReference>
<dbReference type="RefSeq" id="YP_010091886.1">
    <property type="nucleotide sequence ID" value="NC_055726.1"/>
</dbReference>
<proteinExistence type="predicted"/>
<sequence length="44" mass="4647">MKLVIGVIGVSILLSGALAGAVYVMGEIVLFLARVMMNIGNLIW</sequence>
<dbReference type="InterPro" id="IPR055820">
    <property type="entry name" value="DUF7396"/>
</dbReference>
<evidence type="ECO:0000313" key="1">
    <source>
        <dbReference type="EMBL" id="SCN45964.1"/>
    </source>
</evidence>
<accession>A0A1D3RKX0</accession>
<dbReference type="Proteomes" id="UP000279601">
    <property type="component" value="Segment"/>
</dbReference>
<keyword evidence="2" id="KW-1185">Reference proteome</keyword>
<dbReference type="EMBL" id="LT614807">
    <property type="protein sequence ID" value="SCN45964.1"/>
    <property type="molecule type" value="Genomic_DNA"/>
</dbReference>
<reference evidence="2" key="1">
    <citation type="submission" date="2016-09" db="EMBL/GenBank/DDBJ databases">
        <authorList>
            <person name="Kajsik M."/>
        </authorList>
    </citation>
    <scope>NUCLEOTIDE SEQUENCE [LARGE SCALE GENOMIC DNA]</scope>
</reference>